<dbReference type="OrthoDB" id="1739662at2"/>
<dbReference type="Proteomes" id="UP000184612">
    <property type="component" value="Unassembled WGS sequence"/>
</dbReference>
<evidence type="ECO:0008006" key="3">
    <source>
        <dbReference type="Google" id="ProtNLM"/>
    </source>
</evidence>
<dbReference type="InterPro" id="IPR036736">
    <property type="entry name" value="ACP-like_sf"/>
</dbReference>
<evidence type="ECO:0000313" key="1">
    <source>
        <dbReference type="EMBL" id="SHO50841.1"/>
    </source>
</evidence>
<name>A0A1M7YE20_9FIRM</name>
<reference evidence="1 2" key="1">
    <citation type="submission" date="2016-12" db="EMBL/GenBank/DDBJ databases">
        <authorList>
            <person name="Song W.-J."/>
            <person name="Kurnit D.M."/>
        </authorList>
    </citation>
    <scope>NUCLEOTIDE SEQUENCE [LARGE SCALE GENOMIC DNA]</scope>
    <source>
        <strain evidence="1 2">DSM 12503</strain>
    </source>
</reference>
<keyword evidence="2" id="KW-1185">Reference proteome</keyword>
<dbReference type="EMBL" id="FRFD01000008">
    <property type="protein sequence ID" value="SHO50841.1"/>
    <property type="molecule type" value="Genomic_DNA"/>
</dbReference>
<organism evidence="1 2">
    <name type="scientific">Anaerocolumna xylanovorans DSM 12503</name>
    <dbReference type="NCBI Taxonomy" id="1121345"/>
    <lineage>
        <taxon>Bacteria</taxon>
        <taxon>Bacillati</taxon>
        <taxon>Bacillota</taxon>
        <taxon>Clostridia</taxon>
        <taxon>Lachnospirales</taxon>
        <taxon>Lachnospiraceae</taxon>
        <taxon>Anaerocolumna</taxon>
    </lineage>
</organism>
<dbReference type="AlphaFoldDB" id="A0A1M7YE20"/>
<dbReference type="Gene3D" id="1.10.1200.10">
    <property type="entry name" value="ACP-like"/>
    <property type="match status" value="1"/>
</dbReference>
<gene>
    <name evidence="1" type="ORF">SAMN02745217_02932</name>
</gene>
<dbReference type="RefSeq" id="WP_073589580.1">
    <property type="nucleotide sequence ID" value="NZ_FRFD01000008.1"/>
</dbReference>
<accession>A0A1M7YE20</accession>
<protein>
    <recommendedName>
        <fullName evidence="3">Acyl carrier protein</fullName>
    </recommendedName>
</protein>
<evidence type="ECO:0000313" key="2">
    <source>
        <dbReference type="Proteomes" id="UP000184612"/>
    </source>
</evidence>
<proteinExistence type="predicted"/>
<sequence>MKNEDMKDRIYTVISKFKSNMTPAMWEDGKQEALTGSYWGLSAIDMTYLFLEIEKEFEVTFQADKLVNYEFGTLTGIEKILRKELGLRQ</sequence>
<dbReference type="STRING" id="1121345.SAMN02745217_02932"/>